<proteinExistence type="predicted"/>
<sequence>MTYPSADIGNASTPVAIFAFARPDHLRRTIQSLQANAEAALTHVTVYCDGPRNQFDIPQVEAVRQYVDTLEGFASVSVVRQPHNLGLAQSIIIGVTQMLEQHEAVIVIEDDLLLSPYFLKYMNDALYHYRDDQRVASIHGYSLPTDRPLPETYFLKGADCWGWATWRRAWGGFNPDGRALLSELERRHLVHHFDFDGSFPYTEMLRNQISGKNNSWAVRWQASCYLADKLTLYPGRSLVENIGNDSSGTHSITTSVYSGDIASQPIPVGNIDVAASEEARNEIIRFLKGRRTWKARVRGLLKSFAGAS</sequence>
<reference evidence="3" key="1">
    <citation type="submission" date="2016-11" db="EMBL/GenBank/DDBJ databases">
        <title>Complete Genome Sequence of alachlor-degrading Sphingomonas sp. strain JJ-A5.</title>
        <authorList>
            <person name="Lee H."/>
            <person name="Ka J.-O."/>
        </authorList>
    </citation>
    <scope>NUCLEOTIDE SEQUENCE [LARGE SCALE GENOMIC DNA]</scope>
    <source>
        <strain evidence="3">JJ-A5</strain>
    </source>
</reference>
<dbReference type="SUPFAM" id="SSF53448">
    <property type="entry name" value="Nucleotide-diphospho-sugar transferases"/>
    <property type="match status" value="1"/>
</dbReference>
<dbReference type="Proteomes" id="UP000182063">
    <property type="component" value="Chromosome"/>
</dbReference>
<dbReference type="STRING" id="1921510.BSL82_16165"/>
<dbReference type="InterPro" id="IPR029044">
    <property type="entry name" value="Nucleotide-diphossugar_trans"/>
</dbReference>
<evidence type="ECO:0000313" key="3">
    <source>
        <dbReference type="Proteomes" id="UP000182063"/>
    </source>
</evidence>
<name>A0A1L3ZYC6_9SPHN</name>
<gene>
    <name evidence="2" type="ORF">BSL82_16165</name>
</gene>
<dbReference type="KEGG" id="sphj:BSL82_16165"/>
<evidence type="ECO:0000313" key="2">
    <source>
        <dbReference type="EMBL" id="API60634.1"/>
    </source>
</evidence>
<evidence type="ECO:0000259" key="1">
    <source>
        <dbReference type="Pfam" id="PF00535"/>
    </source>
</evidence>
<dbReference type="Pfam" id="PF00535">
    <property type="entry name" value="Glycos_transf_2"/>
    <property type="match status" value="1"/>
</dbReference>
<protein>
    <recommendedName>
        <fullName evidence="1">Glycosyltransferase 2-like domain-containing protein</fullName>
    </recommendedName>
</protein>
<dbReference type="AlphaFoldDB" id="A0A1L3ZYC6"/>
<dbReference type="InterPro" id="IPR001173">
    <property type="entry name" value="Glyco_trans_2-like"/>
</dbReference>
<accession>A0A1L3ZYC6</accession>
<feature type="domain" description="Glycosyltransferase 2-like" evidence="1">
    <location>
        <begin position="15"/>
        <end position="147"/>
    </location>
</feature>
<keyword evidence="3" id="KW-1185">Reference proteome</keyword>
<dbReference type="OrthoDB" id="5180856at2"/>
<dbReference type="EMBL" id="CP018221">
    <property type="protein sequence ID" value="API60634.1"/>
    <property type="molecule type" value="Genomic_DNA"/>
</dbReference>
<organism evidence="2 3">
    <name type="scientific">Tardibacter chloracetimidivorans</name>
    <dbReference type="NCBI Taxonomy" id="1921510"/>
    <lineage>
        <taxon>Bacteria</taxon>
        <taxon>Pseudomonadati</taxon>
        <taxon>Pseudomonadota</taxon>
        <taxon>Alphaproteobacteria</taxon>
        <taxon>Sphingomonadales</taxon>
        <taxon>Sphingomonadaceae</taxon>
        <taxon>Tardibacter</taxon>
    </lineage>
</organism>
<dbReference type="RefSeq" id="WP_072598292.1">
    <property type="nucleotide sequence ID" value="NZ_CP018221.1"/>
</dbReference>
<dbReference type="Gene3D" id="3.90.550.10">
    <property type="entry name" value="Spore Coat Polysaccharide Biosynthesis Protein SpsA, Chain A"/>
    <property type="match status" value="1"/>
</dbReference>